<dbReference type="EMBL" id="SPHZ02000003">
    <property type="protein sequence ID" value="KAF0927921.1"/>
    <property type="molecule type" value="Genomic_DNA"/>
</dbReference>
<evidence type="ECO:0000256" key="1">
    <source>
        <dbReference type="SAM" id="MobiDB-lite"/>
    </source>
</evidence>
<protein>
    <submittedName>
        <fullName evidence="2">Uncharacterized protein</fullName>
    </submittedName>
</protein>
<comment type="caution">
    <text evidence="2">The sequence shown here is derived from an EMBL/GenBank/DDBJ whole genome shotgun (WGS) entry which is preliminary data.</text>
</comment>
<proteinExistence type="predicted"/>
<reference evidence="2 3" key="1">
    <citation type="submission" date="2019-11" db="EMBL/GenBank/DDBJ databases">
        <title>Whole genome sequence of Oryza granulata.</title>
        <authorList>
            <person name="Li W."/>
        </authorList>
    </citation>
    <scope>NUCLEOTIDE SEQUENCE [LARGE SCALE GENOMIC DNA]</scope>
    <source>
        <strain evidence="3">cv. Menghai</strain>
        <tissue evidence="2">Leaf</tissue>
    </source>
</reference>
<accession>A0A6G1ETG8</accession>
<sequence length="97" mass="10407">MKKCIFSRGSGPPAMATPCCCCSPPAAKTRKRGTEAIVASPPWTNSIRARRLFRCGRDRSARARSGPPAAATLRHRYSPQAAETRKRGAKDVVGSPP</sequence>
<organism evidence="2 3">
    <name type="scientific">Oryza meyeriana var. granulata</name>
    <dbReference type="NCBI Taxonomy" id="110450"/>
    <lineage>
        <taxon>Eukaryota</taxon>
        <taxon>Viridiplantae</taxon>
        <taxon>Streptophyta</taxon>
        <taxon>Embryophyta</taxon>
        <taxon>Tracheophyta</taxon>
        <taxon>Spermatophyta</taxon>
        <taxon>Magnoliopsida</taxon>
        <taxon>Liliopsida</taxon>
        <taxon>Poales</taxon>
        <taxon>Poaceae</taxon>
        <taxon>BOP clade</taxon>
        <taxon>Oryzoideae</taxon>
        <taxon>Oryzeae</taxon>
        <taxon>Oryzinae</taxon>
        <taxon>Oryza</taxon>
        <taxon>Oryza meyeriana</taxon>
    </lineage>
</organism>
<gene>
    <name evidence="2" type="ORF">E2562_036897</name>
</gene>
<dbReference type="AlphaFoldDB" id="A0A6G1ETG8"/>
<name>A0A6G1ETG8_9ORYZ</name>
<feature type="region of interest" description="Disordered" evidence="1">
    <location>
        <begin position="56"/>
        <end position="97"/>
    </location>
</feature>
<evidence type="ECO:0000313" key="3">
    <source>
        <dbReference type="Proteomes" id="UP000479710"/>
    </source>
</evidence>
<dbReference type="Proteomes" id="UP000479710">
    <property type="component" value="Unassembled WGS sequence"/>
</dbReference>
<evidence type="ECO:0000313" key="2">
    <source>
        <dbReference type="EMBL" id="KAF0927921.1"/>
    </source>
</evidence>
<keyword evidence="3" id="KW-1185">Reference proteome</keyword>